<reference evidence="2 3" key="1">
    <citation type="submission" date="2020-01" db="EMBL/GenBank/DDBJ databases">
        <title>Kibdelosporangium persica a novel Actinomycetes from a hot desert in Iran.</title>
        <authorList>
            <person name="Safaei N."/>
            <person name="Zaburannyi N."/>
            <person name="Mueller R."/>
            <person name="Wink J."/>
        </authorList>
    </citation>
    <scope>NUCLEOTIDE SEQUENCE [LARGE SCALE GENOMIC DNA]</scope>
    <source>
        <strain evidence="2 3">4NS15</strain>
    </source>
</reference>
<evidence type="ECO:0000313" key="3">
    <source>
        <dbReference type="Proteomes" id="UP000763557"/>
    </source>
</evidence>
<comment type="caution">
    <text evidence="2">The sequence shown here is derived from an EMBL/GenBank/DDBJ whole genome shotgun (WGS) entry which is preliminary data.</text>
</comment>
<dbReference type="InterPro" id="IPR050228">
    <property type="entry name" value="Carboxylesterase_BioH"/>
</dbReference>
<dbReference type="GO" id="GO:0016787">
    <property type="term" value="F:hydrolase activity"/>
    <property type="evidence" value="ECO:0007669"/>
    <property type="project" value="UniProtKB-KW"/>
</dbReference>
<gene>
    <name evidence="2" type="ORF">GC106_80390</name>
</gene>
<sequence length="263" mass="27858">MQATSDGAAKTRAAIGRNPVLVLLHGGGPGVDAESNWATVRSRFSAEFRCLAPDLLGFGTQVVERGPRGPHAWAQARARQILDLLDHHGLDRVHLVGNSAAGGAAALALMAAAPDRIDRAVVMGGAGTGPLPPAVPFYDEPTKQSMRTTLGRLVADESSHRELLDDLADLRLAQALRPGAEAAFRSMFADVPDGPPPVDPTRITCPVLVLHGERDRVSPVEVSRRLAGTLPHGRLEVVAGAGHWIHVDRPDEFCSLVGEFLTA</sequence>
<evidence type="ECO:0000313" key="2">
    <source>
        <dbReference type="EMBL" id="NRN70766.1"/>
    </source>
</evidence>
<dbReference type="Pfam" id="PF12697">
    <property type="entry name" value="Abhydrolase_6"/>
    <property type="match status" value="1"/>
</dbReference>
<dbReference type="PANTHER" id="PTHR43194:SF2">
    <property type="entry name" value="PEROXISOMAL MEMBRANE PROTEIN LPX1"/>
    <property type="match status" value="1"/>
</dbReference>
<dbReference type="EMBL" id="JAAATY010000044">
    <property type="protein sequence ID" value="NRN70766.1"/>
    <property type="molecule type" value="Genomic_DNA"/>
</dbReference>
<accession>A0ABX2FH85</accession>
<name>A0ABX2FH85_9PSEU</name>
<dbReference type="SUPFAM" id="SSF53474">
    <property type="entry name" value="alpha/beta-Hydrolases"/>
    <property type="match status" value="1"/>
</dbReference>
<keyword evidence="3" id="KW-1185">Reference proteome</keyword>
<dbReference type="Proteomes" id="UP000763557">
    <property type="component" value="Unassembled WGS sequence"/>
</dbReference>
<dbReference type="InterPro" id="IPR000073">
    <property type="entry name" value="AB_hydrolase_1"/>
</dbReference>
<dbReference type="PRINTS" id="PR00111">
    <property type="entry name" value="ABHYDROLASE"/>
</dbReference>
<proteinExistence type="predicted"/>
<protein>
    <submittedName>
        <fullName evidence="2">2-hydroxymuconate semialdehyde hydrolase</fullName>
    </submittedName>
</protein>
<evidence type="ECO:0000259" key="1">
    <source>
        <dbReference type="Pfam" id="PF12697"/>
    </source>
</evidence>
<keyword evidence="2" id="KW-0378">Hydrolase</keyword>
<dbReference type="PANTHER" id="PTHR43194">
    <property type="entry name" value="HYDROLASE ALPHA/BETA FOLD FAMILY"/>
    <property type="match status" value="1"/>
</dbReference>
<dbReference type="Gene3D" id="3.40.50.1820">
    <property type="entry name" value="alpha/beta hydrolase"/>
    <property type="match status" value="1"/>
</dbReference>
<dbReference type="RefSeq" id="WP_173141909.1">
    <property type="nucleotide sequence ID" value="NZ_CBCSGW010000062.1"/>
</dbReference>
<feature type="domain" description="AB hydrolase-1" evidence="1">
    <location>
        <begin position="21"/>
        <end position="254"/>
    </location>
</feature>
<organism evidence="2 3">
    <name type="scientific">Kibdelosporangium persicum</name>
    <dbReference type="NCBI Taxonomy" id="2698649"/>
    <lineage>
        <taxon>Bacteria</taxon>
        <taxon>Bacillati</taxon>
        <taxon>Actinomycetota</taxon>
        <taxon>Actinomycetes</taxon>
        <taxon>Pseudonocardiales</taxon>
        <taxon>Pseudonocardiaceae</taxon>
        <taxon>Kibdelosporangium</taxon>
    </lineage>
</organism>
<dbReference type="InterPro" id="IPR029058">
    <property type="entry name" value="AB_hydrolase_fold"/>
</dbReference>